<evidence type="ECO:0000313" key="3">
    <source>
        <dbReference type="Proteomes" id="UP000289482"/>
    </source>
</evidence>
<organism evidence="2 3">
    <name type="scientific">Streptomyces sioyaensis</name>
    <dbReference type="NCBI Taxonomy" id="67364"/>
    <lineage>
        <taxon>Bacteria</taxon>
        <taxon>Bacillati</taxon>
        <taxon>Actinomycetota</taxon>
        <taxon>Actinomycetes</taxon>
        <taxon>Kitasatosporales</taxon>
        <taxon>Streptomycetaceae</taxon>
        <taxon>Streptomyces</taxon>
    </lineage>
</organism>
<accession>A0A4Q1QY69</accession>
<feature type="compositionally biased region" description="Polar residues" evidence="1">
    <location>
        <begin position="172"/>
        <end position="181"/>
    </location>
</feature>
<gene>
    <name evidence="2" type="ORF">EST54_23235</name>
</gene>
<keyword evidence="3" id="KW-1185">Reference proteome</keyword>
<sequence>MPLVPALLALVSACGITDSGPARAGPPATGLPEPERPADVVHVYFSSPLGLERVSRLSRGPNSPQDALNRLREGPDEAERARGLISFVPRDAPAPTVTGQRRGGADVLVPSGWGTNRTALRQLVCTAADAVGGADGTPLGEVEVRVRRAPGGATDTQRCELPPGSGRGPVTPESNKGAETT</sequence>
<reference evidence="2 3" key="1">
    <citation type="submission" date="2019-01" db="EMBL/GenBank/DDBJ databases">
        <title>Draft genome sequences of the type strain Streptomyces sioyaensis DSM 40032 and its novel strain, TM32, a thermotolerant antibiotics-producing actinobacterium.</title>
        <authorList>
            <person name="Nakaew N."/>
            <person name="Lumyong S."/>
            <person name="Sloan W.T."/>
            <person name="Sungthong R."/>
        </authorList>
    </citation>
    <scope>NUCLEOTIDE SEQUENCE [LARGE SCALE GENOMIC DNA]</scope>
    <source>
        <strain evidence="2 3">DSM 40032</strain>
    </source>
</reference>
<evidence type="ECO:0000256" key="1">
    <source>
        <dbReference type="SAM" id="MobiDB-lite"/>
    </source>
</evidence>
<dbReference type="Proteomes" id="UP000289482">
    <property type="component" value="Unassembled WGS sequence"/>
</dbReference>
<dbReference type="AlphaFoldDB" id="A0A4Q1QY69"/>
<evidence type="ECO:0000313" key="2">
    <source>
        <dbReference type="EMBL" id="RXS64138.1"/>
    </source>
</evidence>
<feature type="region of interest" description="Disordered" evidence="1">
    <location>
        <begin position="147"/>
        <end position="181"/>
    </location>
</feature>
<dbReference type="EMBL" id="SDIF01000077">
    <property type="protein sequence ID" value="RXS64138.1"/>
    <property type="molecule type" value="Genomic_DNA"/>
</dbReference>
<name>A0A4Q1QY69_9ACTN</name>
<dbReference type="GeneID" id="95780829"/>
<dbReference type="RefSeq" id="WP_129249666.1">
    <property type="nucleotide sequence ID" value="NZ_JABZEL010000001.1"/>
</dbReference>
<proteinExistence type="predicted"/>
<comment type="caution">
    <text evidence="2">The sequence shown here is derived from an EMBL/GenBank/DDBJ whole genome shotgun (WGS) entry which is preliminary data.</text>
</comment>
<evidence type="ECO:0008006" key="4">
    <source>
        <dbReference type="Google" id="ProtNLM"/>
    </source>
</evidence>
<protein>
    <recommendedName>
        <fullName evidence="4">GerMN domain-containing protein</fullName>
    </recommendedName>
</protein>
<feature type="region of interest" description="Disordered" evidence="1">
    <location>
        <begin position="55"/>
        <end position="76"/>
    </location>
</feature>